<dbReference type="EC" id="2.7.11.1" evidence="1"/>
<dbReference type="GO" id="GO:0005524">
    <property type="term" value="F:ATP binding"/>
    <property type="evidence" value="ECO:0007669"/>
    <property type="project" value="UniProtKB-KW"/>
</dbReference>
<reference evidence="10" key="1">
    <citation type="submission" date="2018-01" db="EMBL/GenBank/DDBJ databases">
        <authorList>
            <person name="Mao J.F."/>
        </authorList>
    </citation>
    <scope>NUCLEOTIDE SEQUENCE</scope>
    <source>
        <strain evidence="10">Huo1</strain>
        <tissue evidence="10">Leaf</tissue>
    </source>
</reference>
<organism evidence="10">
    <name type="scientific">Salvia splendens</name>
    <name type="common">Scarlet sage</name>
    <dbReference type="NCBI Taxonomy" id="180675"/>
    <lineage>
        <taxon>Eukaryota</taxon>
        <taxon>Viridiplantae</taxon>
        <taxon>Streptophyta</taxon>
        <taxon>Embryophyta</taxon>
        <taxon>Tracheophyta</taxon>
        <taxon>Spermatophyta</taxon>
        <taxon>Magnoliopsida</taxon>
        <taxon>eudicotyledons</taxon>
        <taxon>Gunneridae</taxon>
        <taxon>Pentapetalae</taxon>
        <taxon>asterids</taxon>
        <taxon>lamiids</taxon>
        <taxon>Lamiales</taxon>
        <taxon>Lamiaceae</taxon>
        <taxon>Nepetoideae</taxon>
        <taxon>Mentheae</taxon>
        <taxon>Salviinae</taxon>
        <taxon>Salvia</taxon>
        <taxon>Salvia subgen. Calosphace</taxon>
        <taxon>core Calosphace</taxon>
    </lineage>
</organism>
<evidence type="ECO:0000256" key="6">
    <source>
        <dbReference type="ARBA" id="ARBA00022840"/>
    </source>
</evidence>
<evidence type="ECO:0000313" key="11">
    <source>
        <dbReference type="Proteomes" id="UP000298416"/>
    </source>
</evidence>
<dbReference type="InterPro" id="IPR000719">
    <property type="entry name" value="Prot_kinase_dom"/>
</dbReference>
<dbReference type="GO" id="GO:0005886">
    <property type="term" value="C:plasma membrane"/>
    <property type="evidence" value="ECO:0007669"/>
    <property type="project" value="TreeGrafter"/>
</dbReference>
<evidence type="ECO:0000256" key="8">
    <source>
        <dbReference type="ARBA" id="ARBA00048679"/>
    </source>
</evidence>
<evidence type="ECO:0000256" key="5">
    <source>
        <dbReference type="ARBA" id="ARBA00022777"/>
    </source>
</evidence>
<keyword evidence="6" id="KW-0067">ATP-binding</keyword>
<dbReference type="PANTHER" id="PTHR27002:SF214">
    <property type="entry name" value="RECEPTOR-LIKE SERINE_THREONINE-PROTEIN KINASE"/>
    <property type="match status" value="1"/>
</dbReference>
<reference evidence="10" key="2">
    <citation type="submission" date="2020-08" db="EMBL/GenBank/DDBJ databases">
        <title>Plant Genome Project.</title>
        <authorList>
            <person name="Zhang R.-G."/>
        </authorList>
    </citation>
    <scope>NUCLEOTIDE SEQUENCE</scope>
    <source>
        <strain evidence="10">Huo1</strain>
        <tissue evidence="10">Leaf</tissue>
    </source>
</reference>
<dbReference type="PANTHER" id="PTHR27002">
    <property type="entry name" value="RECEPTOR-LIKE SERINE/THREONINE-PROTEIN KINASE SD1-8"/>
    <property type="match status" value="1"/>
</dbReference>
<dbReference type="InterPro" id="IPR011009">
    <property type="entry name" value="Kinase-like_dom_sf"/>
</dbReference>
<dbReference type="AlphaFoldDB" id="A0A8X8W3G6"/>
<evidence type="ECO:0000256" key="4">
    <source>
        <dbReference type="ARBA" id="ARBA00022741"/>
    </source>
</evidence>
<evidence type="ECO:0000256" key="3">
    <source>
        <dbReference type="ARBA" id="ARBA00022679"/>
    </source>
</evidence>
<dbReference type="PROSITE" id="PS50011">
    <property type="entry name" value="PROTEIN_KINASE_DOM"/>
    <property type="match status" value="1"/>
</dbReference>
<evidence type="ECO:0000259" key="9">
    <source>
        <dbReference type="PROSITE" id="PS50011"/>
    </source>
</evidence>
<name>A0A8X8W3G6_SALSN</name>
<comment type="catalytic activity">
    <reaction evidence="7">
        <text>L-threonyl-[protein] + ATP = O-phospho-L-threonyl-[protein] + ADP + H(+)</text>
        <dbReference type="Rhea" id="RHEA:46608"/>
        <dbReference type="Rhea" id="RHEA-COMP:11060"/>
        <dbReference type="Rhea" id="RHEA-COMP:11605"/>
        <dbReference type="ChEBI" id="CHEBI:15378"/>
        <dbReference type="ChEBI" id="CHEBI:30013"/>
        <dbReference type="ChEBI" id="CHEBI:30616"/>
        <dbReference type="ChEBI" id="CHEBI:61977"/>
        <dbReference type="ChEBI" id="CHEBI:456216"/>
        <dbReference type="EC" id="2.7.11.1"/>
    </reaction>
</comment>
<evidence type="ECO:0000256" key="2">
    <source>
        <dbReference type="ARBA" id="ARBA00022527"/>
    </source>
</evidence>
<dbReference type="GO" id="GO:0004674">
    <property type="term" value="F:protein serine/threonine kinase activity"/>
    <property type="evidence" value="ECO:0007669"/>
    <property type="project" value="UniProtKB-KW"/>
</dbReference>
<keyword evidence="11" id="KW-1185">Reference proteome</keyword>
<comment type="caution">
    <text evidence="10">The sequence shown here is derived from an EMBL/GenBank/DDBJ whole genome shotgun (WGS) entry which is preliminary data.</text>
</comment>
<dbReference type="InterPro" id="IPR008271">
    <property type="entry name" value="Ser/Thr_kinase_AS"/>
</dbReference>
<protein>
    <recommendedName>
        <fullName evidence="1">non-specific serine/threonine protein kinase</fullName>
        <ecNumber evidence="1">2.7.11.1</ecNumber>
    </recommendedName>
</protein>
<evidence type="ECO:0000313" key="10">
    <source>
        <dbReference type="EMBL" id="KAG6387368.1"/>
    </source>
</evidence>
<dbReference type="FunFam" id="1.10.510.10:FF:001023">
    <property type="entry name" value="Os07g0541700 protein"/>
    <property type="match status" value="1"/>
</dbReference>
<comment type="catalytic activity">
    <reaction evidence="8">
        <text>L-seryl-[protein] + ATP = O-phospho-L-seryl-[protein] + ADP + H(+)</text>
        <dbReference type="Rhea" id="RHEA:17989"/>
        <dbReference type="Rhea" id="RHEA-COMP:9863"/>
        <dbReference type="Rhea" id="RHEA-COMP:11604"/>
        <dbReference type="ChEBI" id="CHEBI:15378"/>
        <dbReference type="ChEBI" id="CHEBI:29999"/>
        <dbReference type="ChEBI" id="CHEBI:30616"/>
        <dbReference type="ChEBI" id="CHEBI:83421"/>
        <dbReference type="ChEBI" id="CHEBI:456216"/>
        <dbReference type="EC" id="2.7.11.1"/>
    </reaction>
</comment>
<accession>A0A8X8W3G6</accession>
<dbReference type="EMBL" id="PNBA02000021">
    <property type="protein sequence ID" value="KAG6387368.1"/>
    <property type="molecule type" value="Genomic_DNA"/>
</dbReference>
<feature type="domain" description="Protein kinase" evidence="9">
    <location>
        <begin position="1"/>
        <end position="154"/>
    </location>
</feature>
<sequence length="154" mass="17210">MGISRGLLYLHQDSRLKIIHRDLKTSNILLDGDLNPKISDFGLARIFGEDQCNAKTKRVVGTYGYMAPEYAFDGNYSVILTSLRWEHGCCGKKATNLELMDECLSNTLIESQIGEAVLATDDVVIVMIIKNLSLNEGSDNLLILVIYCYWKNGC</sequence>
<dbReference type="PROSITE" id="PS00108">
    <property type="entry name" value="PROTEIN_KINASE_ST"/>
    <property type="match status" value="1"/>
</dbReference>
<evidence type="ECO:0000256" key="1">
    <source>
        <dbReference type="ARBA" id="ARBA00012513"/>
    </source>
</evidence>
<keyword evidence="4" id="KW-0547">Nucleotide-binding</keyword>
<dbReference type="Proteomes" id="UP000298416">
    <property type="component" value="Unassembled WGS sequence"/>
</dbReference>
<evidence type="ECO:0000256" key="7">
    <source>
        <dbReference type="ARBA" id="ARBA00047899"/>
    </source>
</evidence>
<dbReference type="Pfam" id="PF00069">
    <property type="entry name" value="Pkinase"/>
    <property type="match status" value="1"/>
</dbReference>
<gene>
    <name evidence="10" type="ORF">SASPL_152555</name>
</gene>
<keyword evidence="3" id="KW-0808">Transferase</keyword>
<keyword evidence="5" id="KW-0418">Kinase</keyword>
<proteinExistence type="predicted"/>
<dbReference type="Gene3D" id="1.10.510.10">
    <property type="entry name" value="Transferase(Phosphotransferase) domain 1"/>
    <property type="match status" value="1"/>
</dbReference>
<keyword evidence="2" id="KW-0723">Serine/threonine-protein kinase</keyword>
<dbReference type="SUPFAM" id="SSF56112">
    <property type="entry name" value="Protein kinase-like (PK-like)"/>
    <property type="match status" value="1"/>
</dbReference>